<dbReference type="AlphaFoldDB" id="A0A0N5AM48"/>
<dbReference type="Proteomes" id="UP000046393">
    <property type="component" value="Unplaced"/>
</dbReference>
<reference evidence="2" key="1">
    <citation type="submission" date="2017-02" db="UniProtKB">
        <authorList>
            <consortium name="WormBaseParasite"/>
        </authorList>
    </citation>
    <scope>IDENTIFICATION</scope>
</reference>
<evidence type="ECO:0000313" key="2">
    <source>
        <dbReference type="WBParaSite" id="SMUV_0000564701-mRNA-1"/>
    </source>
</evidence>
<accession>A0A0N5AM48</accession>
<dbReference type="WBParaSite" id="SMUV_0000564701-mRNA-1">
    <property type="protein sequence ID" value="SMUV_0000564701-mRNA-1"/>
    <property type="gene ID" value="SMUV_0000564701"/>
</dbReference>
<proteinExistence type="predicted"/>
<name>A0A0N5AM48_9BILA</name>
<sequence>MRFLVLMNGGVVQSVIESNEEANVEVKIAGLVAKYSAESLQDVGQAVLNTLAREHQNAFINGSLQPRSSKRRRDLDMLVIRLSQIHADSIERPIAHAVSEATLEHDFKEDVDGSIKEEAKSVHSYVDFSYLSTHPLGEQVLRNIEEIKKRYKKVSSPQLNEADEEDIQL</sequence>
<organism evidence="1 2">
    <name type="scientific">Syphacia muris</name>
    <dbReference type="NCBI Taxonomy" id="451379"/>
    <lineage>
        <taxon>Eukaryota</taxon>
        <taxon>Metazoa</taxon>
        <taxon>Ecdysozoa</taxon>
        <taxon>Nematoda</taxon>
        <taxon>Chromadorea</taxon>
        <taxon>Rhabditida</taxon>
        <taxon>Spirurina</taxon>
        <taxon>Oxyuridomorpha</taxon>
        <taxon>Oxyuroidea</taxon>
        <taxon>Oxyuridae</taxon>
        <taxon>Syphacia</taxon>
    </lineage>
</organism>
<protein>
    <submittedName>
        <fullName evidence="2">Ribosome-binding factor A</fullName>
    </submittedName>
</protein>
<keyword evidence="1" id="KW-1185">Reference proteome</keyword>
<evidence type="ECO:0000313" key="1">
    <source>
        <dbReference type="Proteomes" id="UP000046393"/>
    </source>
</evidence>